<sequence length="159" mass="17762">MALKDPITWWRGPLKTALHDVTRSCDFSGQGDSVRKVFGGQVKAGLESKVVDFGQGSGEAGLLVRMTQMNGMGRESRVKNSWPTNASYEKKHTRSQYRKDSDTGDVDSNPDKTSLVKALPVYHLLCSFSAEWYSPFYTVSFRMLLWFAQKQGQKAASLS</sequence>
<evidence type="ECO:0000313" key="3">
    <source>
        <dbReference type="Proteomes" id="UP000772434"/>
    </source>
</evidence>
<dbReference type="EMBL" id="JADNRY010000252">
    <property type="protein sequence ID" value="KAF9060256.1"/>
    <property type="molecule type" value="Genomic_DNA"/>
</dbReference>
<keyword evidence="3" id="KW-1185">Reference proteome</keyword>
<dbReference type="Proteomes" id="UP000772434">
    <property type="component" value="Unassembled WGS sequence"/>
</dbReference>
<accession>A0A9P5TYX6</accession>
<comment type="caution">
    <text evidence="2">The sequence shown here is derived from an EMBL/GenBank/DDBJ whole genome shotgun (WGS) entry which is preliminary data.</text>
</comment>
<gene>
    <name evidence="2" type="ORF">BDP27DRAFT_1370701</name>
</gene>
<evidence type="ECO:0000313" key="2">
    <source>
        <dbReference type="EMBL" id="KAF9060256.1"/>
    </source>
</evidence>
<evidence type="ECO:0000256" key="1">
    <source>
        <dbReference type="SAM" id="MobiDB-lite"/>
    </source>
</evidence>
<reference evidence="2" key="1">
    <citation type="submission" date="2020-11" db="EMBL/GenBank/DDBJ databases">
        <authorList>
            <consortium name="DOE Joint Genome Institute"/>
            <person name="Ahrendt S."/>
            <person name="Riley R."/>
            <person name="Andreopoulos W."/>
            <person name="Labutti K."/>
            <person name="Pangilinan J."/>
            <person name="Ruiz-Duenas F.J."/>
            <person name="Barrasa J.M."/>
            <person name="Sanchez-Garcia M."/>
            <person name="Camarero S."/>
            <person name="Miyauchi S."/>
            <person name="Serrano A."/>
            <person name="Linde D."/>
            <person name="Babiker R."/>
            <person name="Drula E."/>
            <person name="Ayuso-Fernandez I."/>
            <person name="Pacheco R."/>
            <person name="Padilla G."/>
            <person name="Ferreira P."/>
            <person name="Barriuso J."/>
            <person name="Kellner H."/>
            <person name="Castanera R."/>
            <person name="Alfaro M."/>
            <person name="Ramirez L."/>
            <person name="Pisabarro A.G."/>
            <person name="Kuo A."/>
            <person name="Tritt A."/>
            <person name="Lipzen A."/>
            <person name="He G."/>
            <person name="Yan M."/>
            <person name="Ng V."/>
            <person name="Cullen D."/>
            <person name="Martin F."/>
            <person name="Rosso M.-N."/>
            <person name="Henrissat B."/>
            <person name="Hibbett D."/>
            <person name="Martinez A.T."/>
            <person name="Grigoriev I.V."/>
        </authorList>
    </citation>
    <scope>NUCLEOTIDE SEQUENCE</scope>
    <source>
        <strain evidence="2">AH 40177</strain>
    </source>
</reference>
<organism evidence="2 3">
    <name type="scientific">Rhodocollybia butyracea</name>
    <dbReference type="NCBI Taxonomy" id="206335"/>
    <lineage>
        <taxon>Eukaryota</taxon>
        <taxon>Fungi</taxon>
        <taxon>Dikarya</taxon>
        <taxon>Basidiomycota</taxon>
        <taxon>Agaricomycotina</taxon>
        <taxon>Agaricomycetes</taxon>
        <taxon>Agaricomycetidae</taxon>
        <taxon>Agaricales</taxon>
        <taxon>Marasmiineae</taxon>
        <taxon>Omphalotaceae</taxon>
        <taxon>Rhodocollybia</taxon>
    </lineage>
</organism>
<feature type="region of interest" description="Disordered" evidence="1">
    <location>
        <begin position="74"/>
        <end position="110"/>
    </location>
</feature>
<protein>
    <submittedName>
        <fullName evidence="2">Uncharacterized protein</fullName>
    </submittedName>
</protein>
<dbReference type="AlphaFoldDB" id="A0A9P5TYX6"/>
<proteinExistence type="predicted"/>
<name>A0A9P5TYX6_9AGAR</name>